<evidence type="ECO:0000259" key="1">
    <source>
        <dbReference type="Pfam" id="PF13472"/>
    </source>
</evidence>
<dbReference type="Gene3D" id="3.40.50.1110">
    <property type="entry name" value="SGNH hydrolase"/>
    <property type="match status" value="1"/>
</dbReference>
<name>A0A157RLP8_9BORD</name>
<proteinExistence type="predicted"/>
<sequence>MATTYPTRQTLQDASQDAESLGKLLNDPVGAPNVNRAGNDLKNVATWYMEVLDSATSGGNQEIYTTYTQMLADTGQPVPTIGRVLSDPAPERRGFYSWNGPGGGGWVWLEPQPANQGDVDQLASDLAAKADQTALDATAAVADGALVAADAVERRTQGVAFRSSTSADEYGHVVTTVNGRALYGVRRSDNFLTTPKGVRAPVLDGDAVQIGAQRIVTTAPGATYLDGLVTNNGRLLWGYHSGMRTLVVDGIPLSMQRGMLSGDCYYVGDSILQYGIAFSGPNANGTSYAPCLSDQSWPGWALLYSNGRVQYAGQNAVAGYTADQVGRNCIPAALAAKPTFCVVSCGRNDVLQGLDVDLVTIPAFESIFRRLRQAGIIPVLCTMSAQGNGGFDTRRIAEHRINNYLRAYARRYGYPLVDMHRVTVDPATGDWRSGYSQDASHPNAAGARAMGAEFARVMGDWISPTEPIHADEQLAVGLSANVVPNALFLTASGGEADGWMADIAGDVAIETDPAVVGNVWRLGQAGETQRSLTVAVTSGASYTLGFYASVGNPALAQVYALRGGPTSTIHLGGLRRWSTPIDGMRYFSYEFTVTGGSTSATIVLHSNAADLRVAQLGIFQRVIR</sequence>
<dbReference type="RefSeq" id="WP_066420837.1">
    <property type="nucleotide sequence ID" value="NZ_FKBS01000029.1"/>
</dbReference>
<dbReference type="Pfam" id="PF13472">
    <property type="entry name" value="Lipase_GDSL_2"/>
    <property type="match status" value="1"/>
</dbReference>
<dbReference type="AlphaFoldDB" id="A0A157RLP8"/>
<dbReference type="Proteomes" id="UP000077037">
    <property type="component" value="Unassembled WGS sequence"/>
</dbReference>
<dbReference type="OrthoDB" id="9786188at2"/>
<dbReference type="EMBL" id="FKBS01000029">
    <property type="protein sequence ID" value="SAI58897.1"/>
    <property type="molecule type" value="Genomic_DNA"/>
</dbReference>
<feature type="domain" description="SGNH hydrolase-type esterase" evidence="1">
    <location>
        <begin position="267"/>
        <end position="449"/>
    </location>
</feature>
<dbReference type="SUPFAM" id="SSF52266">
    <property type="entry name" value="SGNH hydrolase"/>
    <property type="match status" value="1"/>
</dbReference>
<dbReference type="GO" id="GO:0016788">
    <property type="term" value="F:hydrolase activity, acting on ester bonds"/>
    <property type="evidence" value="ECO:0007669"/>
    <property type="project" value="UniProtKB-ARBA"/>
</dbReference>
<reference evidence="2 3" key="1">
    <citation type="submission" date="2016-03" db="EMBL/GenBank/DDBJ databases">
        <authorList>
            <consortium name="Pathogen Informatics"/>
        </authorList>
    </citation>
    <scope>NUCLEOTIDE SEQUENCE [LARGE SCALE GENOMIC DNA]</scope>
    <source>
        <strain evidence="2 3">NCTC13364</strain>
    </source>
</reference>
<accession>A0A157RLP8</accession>
<evidence type="ECO:0000313" key="3">
    <source>
        <dbReference type="Proteomes" id="UP000077037"/>
    </source>
</evidence>
<organism evidence="2 3">
    <name type="scientific">Bordetella ansorpii</name>
    <dbReference type="NCBI Taxonomy" id="288768"/>
    <lineage>
        <taxon>Bacteria</taxon>
        <taxon>Pseudomonadati</taxon>
        <taxon>Pseudomonadota</taxon>
        <taxon>Betaproteobacteria</taxon>
        <taxon>Burkholderiales</taxon>
        <taxon>Alcaligenaceae</taxon>
        <taxon>Bordetella</taxon>
    </lineage>
</organism>
<evidence type="ECO:0000313" key="2">
    <source>
        <dbReference type="EMBL" id="SAI58897.1"/>
    </source>
</evidence>
<gene>
    <name evidence="2" type="ORF">SAMEA1982600_05172</name>
</gene>
<dbReference type="InterPro" id="IPR013830">
    <property type="entry name" value="SGNH_hydro"/>
</dbReference>
<protein>
    <recommendedName>
        <fullName evidence="1">SGNH hydrolase-type esterase domain-containing protein</fullName>
    </recommendedName>
</protein>
<dbReference type="InterPro" id="IPR036514">
    <property type="entry name" value="SGNH_hydro_sf"/>
</dbReference>